<comment type="caution">
    <text evidence="3">The sequence shown here is derived from an EMBL/GenBank/DDBJ whole genome shotgun (WGS) entry which is preliminary data.</text>
</comment>
<gene>
    <name evidence="3" type="ORF">EV379_0410</name>
</gene>
<sequence length="245" mass="25514">MSRQSKEDQLIIGAEPRVDLLPPEVLTARAAKATRRRLGLGVLGAIAVVVLGVGATFALSVQVQVDLLTARARTTDLIIAQGEYAEVTQVQDHLDLARAAQQVGASTEIAWKPYLDQVQATLPASVSIDQVTIDSATPIAVYEQATTPLQGARMATISFSATSAVLPDVPAWLRSLATLPGFADALPGSVTLDEETGIYTASITMHVNDAAFSGRFAPEVPADEAAADAGTDSTTADATASEEGE</sequence>
<feature type="transmembrane region" description="Helical" evidence="2">
    <location>
        <begin position="38"/>
        <end position="59"/>
    </location>
</feature>
<evidence type="ECO:0000313" key="3">
    <source>
        <dbReference type="EMBL" id="RZU64116.1"/>
    </source>
</evidence>
<protein>
    <recommendedName>
        <fullName evidence="5">Tfp pilus assembly protein PilN</fullName>
    </recommendedName>
</protein>
<evidence type="ECO:0000256" key="2">
    <source>
        <dbReference type="SAM" id="Phobius"/>
    </source>
</evidence>
<reference evidence="3 4" key="1">
    <citation type="submission" date="2019-02" db="EMBL/GenBank/DDBJ databases">
        <title>Sequencing the genomes of 1000 actinobacteria strains.</title>
        <authorList>
            <person name="Klenk H.-P."/>
        </authorList>
    </citation>
    <scope>NUCLEOTIDE SEQUENCE [LARGE SCALE GENOMIC DNA]</scope>
    <source>
        <strain evidence="3 4">DSM 18319</strain>
    </source>
</reference>
<feature type="region of interest" description="Disordered" evidence="1">
    <location>
        <begin position="218"/>
        <end position="245"/>
    </location>
</feature>
<keyword evidence="2" id="KW-0812">Transmembrane</keyword>
<keyword evidence="2" id="KW-0472">Membrane</keyword>
<feature type="compositionally biased region" description="Low complexity" evidence="1">
    <location>
        <begin position="227"/>
        <end position="239"/>
    </location>
</feature>
<evidence type="ECO:0000313" key="4">
    <source>
        <dbReference type="Proteomes" id="UP000291483"/>
    </source>
</evidence>
<dbReference type="RefSeq" id="WP_207226180.1">
    <property type="nucleotide sequence ID" value="NZ_SHLC01000001.1"/>
</dbReference>
<evidence type="ECO:0000256" key="1">
    <source>
        <dbReference type="SAM" id="MobiDB-lite"/>
    </source>
</evidence>
<organism evidence="3 4">
    <name type="scientific">Microterricola gilva</name>
    <dbReference type="NCBI Taxonomy" id="393267"/>
    <lineage>
        <taxon>Bacteria</taxon>
        <taxon>Bacillati</taxon>
        <taxon>Actinomycetota</taxon>
        <taxon>Actinomycetes</taxon>
        <taxon>Micrococcales</taxon>
        <taxon>Microbacteriaceae</taxon>
        <taxon>Microterricola</taxon>
    </lineage>
</organism>
<keyword evidence="4" id="KW-1185">Reference proteome</keyword>
<keyword evidence="2" id="KW-1133">Transmembrane helix</keyword>
<dbReference type="EMBL" id="SHLC01000001">
    <property type="protein sequence ID" value="RZU64116.1"/>
    <property type="molecule type" value="Genomic_DNA"/>
</dbReference>
<accession>A0A4V2GAG0</accession>
<dbReference type="Proteomes" id="UP000291483">
    <property type="component" value="Unassembled WGS sequence"/>
</dbReference>
<evidence type="ECO:0008006" key="5">
    <source>
        <dbReference type="Google" id="ProtNLM"/>
    </source>
</evidence>
<proteinExistence type="predicted"/>
<dbReference type="AlphaFoldDB" id="A0A4V2GAG0"/>
<name>A0A4V2GAG0_9MICO</name>